<proteinExistence type="predicted"/>
<dbReference type="Proteomes" id="UP000019384">
    <property type="component" value="Unassembled WGS sequence"/>
</dbReference>
<reference evidence="1" key="1">
    <citation type="submission" date="2013-12" db="EMBL/GenBank/DDBJ databases">
        <authorList>
            <person name="Genoscope - CEA"/>
        </authorList>
    </citation>
    <scope>NUCLEOTIDE SEQUENCE</scope>
    <source>
        <strain evidence="1">CBS 1993</strain>
    </source>
</reference>
<dbReference type="GeneID" id="34521864"/>
<dbReference type="AlphaFoldDB" id="W6MPB5"/>
<dbReference type="STRING" id="1382522.W6MPB5"/>
<protein>
    <submittedName>
        <fullName evidence="1">Uncharacterized protein</fullName>
    </submittedName>
</protein>
<dbReference type="EMBL" id="HG793129">
    <property type="protein sequence ID" value="CDK28486.1"/>
    <property type="molecule type" value="Genomic_DNA"/>
</dbReference>
<evidence type="ECO:0000313" key="1">
    <source>
        <dbReference type="EMBL" id="CDK28486.1"/>
    </source>
</evidence>
<gene>
    <name evidence="1" type="ORF">KUCA_T00004469001</name>
</gene>
<dbReference type="RefSeq" id="XP_022460476.1">
    <property type="nucleotide sequence ID" value="XM_022601206.1"/>
</dbReference>
<sequence length="342" mass="39329">MESIPAQQLKTLNFRSLVPPLVHNELSKPSMVVYQTATTRRREARSDETSSNWQDILNESYLLDLPPPPMCYGEDKKFLVEFAKSFAIRHGYKLVVNKNDGRRCILLCDQHAVKKNASKSDSVGCSFRVELQFKTKKRYWLLKPIKPRHGAHGIRRGSDFCTSDSHLDCAFEVGLNKSDIPMDDLPVISREKYVLNKPIADDTEIDEVLRNAIAPPLTFYQDKKSNNIETDEHRTEIDVGMSLKVVVKGQNSDLSRLAFKVIEKLSFKQWELWPRIPVECSFVPINPRNSDLIIEISCFDETERSFSFDYVPDQLDYELDKIKGEIVSMVSARTKIPVWRLS</sequence>
<accession>W6MPB5</accession>
<name>W6MPB5_9ASCO</name>
<evidence type="ECO:0000313" key="2">
    <source>
        <dbReference type="Proteomes" id="UP000019384"/>
    </source>
</evidence>
<keyword evidence="2" id="KW-1185">Reference proteome</keyword>
<organism evidence="1 2">
    <name type="scientific">Kuraishia capsulata CBS 1993</name>
    <dbReference type="NCBI Taxonomy" id="1382522"/>
    <lineage>
        <taxon>Eukaryota</taxon>
        <taxon>Fungi</taxon>
        <taxon>Dikarya</taxon>
        <taxon>Ascomycota</taxon>
        <taxon>Saccharomycotina</taxon>
        <taxon>Pichiomycetes</taxon>
        <taxon>Pichiales</taxon>
        <taxon>Pichiaceae</taxon>
        <taxon>Kuraishia</taxon>
    </lineage>
</organism>
<reference evidence="1" key="2">
    <citation type="submission" date="2014-02" db="EMBL/GenBank/DDBJ databases">
        <title>Complete DNA sequence of /Kuraishia capsulata/ illustrates novel genomic features among budding yeasts (/Saccharomycotina/).</title>
        <authorList>
            <person name="Morales L."/>
            <person name="Noel B."/>
            <person name="Porcel B."/>
            <person name="Marcet-Houben M."/>
            <person name="Hullo M-F."/>
            <person name="Sacerdot C."/>
            <person name="Tekaia F."/>
            <person name="Leh-Louis V."/>
            <person name="Despons L."/>
            <person name="Khanna V."/>
            <person name="Aury J-M."/>
            <person name="Barbe V."/>
            <person name="Couloux A."/>
            <person name="Labadie K."/>
            <person name="Pelletier E."/>
            <person name="Souciet J-L."/>
            <person name="Boekhout T."/>
            <person name="Gabaldon T."/>
            <person name="Wincker P."/>
            <person name="Dujon B."/>
        </authorList>
    </citation>
    <scope>NUCLEOTIDE SEQUENCE</scope>
    <source>
        <strain evidence="1">CBS 1993</strain>
    </source>
</reference>
<dbReference type="HOGENOM" id="CLU_811497_0_0_1"/>
<dbReference type="OrthoDB" id="4096680at2759"/>